<protein>
    <recommendedName>
        <fullName evidence="4">Chaperone NapD</fullName>
    </recommendedName>
    <alternativeName>
        <fullName evidence="4">NapA signal peptide-binding chaperone NapD</fullName>
    </alternativeName>
</protein>
<name>A0A9X1IGK4_9PROT</name>
<proteinExistence type="inferred from homology"/>
<reference evidence="6" key="1">
    <citation type="submission" date="2021-10" db="EMBL/GenBank/DDBJ databases">
        <title>Roseicella aerolatum sp. nov., isolated from aerosols of e-waste dismantling site.</title>
        <authorList>
            <person name="Qin T."/>
        </authorList>
    </citation>
    <scope>NUCLEOTIDE SEQUENCE</scope>
    <source>
        <strain evidence="6">GB24</strain>
    </source>
</reference>
<dbReference type="HAMAP" id="MF_02200">
    <property type="entry name" value="NapD"/>
    <property type="match status" value="1"/>
</dbReference>
<evidence type="ECO:0000256" key="4">
    <source>
        <dbReference type="HAMAP-Rule" id="MF_02200"/>
    </source>
</evidence>
<keyword evidence="7" id="KW-1185">Reference proteome</keyword>
<keyword evidence="2 4" id="KW-0963">Cytoplasm</keyword>
<dbReference type="RefSeq" id="WP_226608731.1">
    <property type="nucleotide sequence ID" value="NZ_JAJAQI010000018.1"/>
</dbReference>
<comment type="similarity">
    <text evidence="4">Belongs to the NapD family.</text>
</comment>
<dbReference type="Gene3D" id="3.30.70.920">
    <property type="match status" value="1"/>
</dbReference>
<evidence type="ECO:0000313" key="7">
    <source>
        <dbReference type="Proteomes" id="UP001139311"/>
    </source>
</evidence>
<dbReference type="GO" id="GO:0051224">
    <property type="term" value="P:negative regulation of protein transport"/>
    <property type="evidence" value="ECO:0007669"/>
    <property type="project" value="UniProtKB-UniRule"/>
</dbReference>
<dbReference type="PANTHER" id="PTHR38603:SF1">
    <property type="entry name" value="CHAPERONE NAPD"/>
    <property type="match status" value="1"/>
</dbReference>
<organism evidence="6 7">
    <name type="scientific">Roseicella aerolata</name>
    <dbReference type="NCBI Taxonomy" id="2883479"/>
    <lineage>
        <taxon>Bacteria</taxon>
        <taxon>Pseudomonadati</taxon>
        <taxon>Pseudomonadota</taxon>
        <taxon>Alphaproteobacteria</taxon>
        <taxon>Acetobacterales</taxon>
        <taxon>Roseomonadaceae</taxon>
        <taxon>Roseicella</taxon>
    </lineage>
</organism>
<dbReference type="GO" id="GO:0005737">
    <property type="term" value="C:cytoplasm"/>
    <property type="evidence" value="ECO:0007669"/>
    <property type="project" value="UniProtKB-SubCell"/>
</dbReference>
<evidence type="ECO:0000313" key="6">
    <source>
        <dbReference type="EMBL" id="MCB4822680.1"/>
    </source>
</evidence>
<feature type="region of interest" description="Disordered" evidence="5">
    <location>
        <begin position="81"/>
        <end position="100"/>
    </location>
</feature>
<dbReference type="AlphaFoldDB" id="A0A9X1IGK4"/>
<sequence length="100" mass="10598">MPDEFHVSSLVVHCRKECAGGIAAVLRTMEGMEVHGGVAEGKLVVTLETASEGEIVERLNAVQLMDGVLAATLVFHQFDAPDSSDASTGSCKPWNSRVVT</sequence>
<evidence type="ECO:0000256" key="2">
    <source>
        <dbReference type="ARBA" id="ARBA00022490"/>
    </source>
</evidence>
<comment type="subunit">
    <text evidence="4">Interacts with the cytoplasmic NapA precursor.</text>
</comment>
<dbReference type="Proteomes" id="UP001139311">
    <property type="component" value="Unassembled WGS sequence"/>
</dbReference>
<evidence type="ECO:0000256" key="3">
    <source>
        <dbReference type="ARBA" id="ARBA00023186"/>
    </source>
</evidence>
<comment type="subcellular location">
    <subcellularLocation>
        <location evidence="1 4">Cytoplasm</location>
    </subcellularLocation>
</comment>
<comment type="caution">
    <text evidence="6">The sequence shown here is derived from an EMBL/GenBank/DDBJ whole genome shotgun (WGS) entry which is preliminary data.</text>
</comment>
<gene>
    <name evidence="4" type="primary">napD</name>
    <name evidence="6" type="ORF">LHA35_13140</name>
</gene>
<dbReference type="EMBL" id="JAJAQI010000018">
    <property type="protein sequence ID" value="MCB4822680.1"/>
    <property type="molecule type" value="Genomic_DNA"/>
</dbReference>
<dbReference type="GO" id="GO:0005048">
    <property type="term" value="F:signal sequence binding"/>
    <property type="evidence" value="ECO:0007669"/>
    <property type="project" value="UniProtKB-UniRule"/>
</dbReference>
<dbReference type="InterPro" id="IPR005623">
    <property type="entry name" value="Chaperone_NapD_NO3_reduct"/>
</dbReference>
<dbReference type="Pfam" id="PF03927">
    <property type="entry name" value="NapD"/>
    <property type="match status" value="1"/>
</dbReference>
<evidence type="ECO:0000256" key="1">
    <source>
        <dbReference type="ARBA" id="ARBA00004496"/>
    </source>
</evidence>
<accession>A0A9X1IGK4</accession>
<evidence type="ECO:0000256" key="5">
    <source>
        <dbReference type="SAM" id="MobiDB-lite"/>
    </source>
</evidence>
<dbReference type="PANTHER" id="PTHR38603">
    <property type="entry name" value="CHAPERONE NAPD"/>
    <property type="match status" value="1"/>
</dbReference>
<keyword evidence="3 4" id="KW-0143">Chaperone</keyword>
<comment type="function">
    <text evidence="4">Chaperone for NapA, the catalytic subunit of the periplasmic nitrate reductase. It binds directly and specifically to the twin-arginine signal peptide of NapA, preventing premature interaction with the Tat translocase and premature export.</text>
</comment>